<evidence type="ECO:0000256" key="3">
    <source>
        <dbReference type="ARBA" id="ARBA00023125"/>
    </source>
</evidence>
<dbReference type="Pfam" id="PF04539">
    <property type="entry name" value="Sigma70_r3"/>
    <property type="match status" value="1"/>
</dbReference>
<dbReference type="SUPFAM" id="SSF88946">
    <property type="entry name" value="Sigma2 domain of RNA polymerase sigma factors"/>
    <property type="match status" value="1"/>
</dbReference>
<gene>
    <name evidence="6" type="ORF">GCM10023116_41750</name>
</gene>
<dbReference type="Gene3D" id="1.20.140.160">
    <property type="match status" value="1"/>
</dbReference>
<dbReference type="InterPro" id="IPR013325">
    <property type="entry name" value="RNA_pol_sigma_r2"/>
</dbReference>
<dbReference type="EMBL" id="BAABFL010000465">
    <property type="protein sequence ID" value="GAA4651891.1"/>
    <property type="molecule type" value="Genomic_DNA"/>
</dbReference>
<dbReference type="Pfam" id="PF04545">
    <property type="entry name" value="Sigma70_r4"/>
    <property type="match status" value="1"/>
</dbReference>
<feature type="domain" description="RNA polymerase sigma-70" evidence="5">
    <location>
        <begin position="205"/>
        <end position="231"/>
    </location>
</feature>
<dbReference type="CDD" id="cd06171">
    <property type="entry name" value="Sigma70_r4"/>
    <property type="match status" value="1"/>
</dbReference>
<evidence type="ECO:0000256" key="2">
    <source>
        <dbReference type="ARBA" id="ARBA00023082"/>
    </source>
</evidence>
<dbReference type="InterPro" id="IPR000943">
    <property type="entry name" value="RNA_pol_sigma70"/>
</dbReference>
<dbReference type="PANTHER" id="PTHR30385:SF7">
    <property type="entry name" value="RNA POLYMERASE SIGMA FACTOR FLIA"/>
    <property type="match status" value="1"/>
</dbReference>
<keyword evidence="3" id="KW-0238">DNA-binding</keyword>
<dbReference type="PRINTS" id="PR00046">
    <property type="entry name" value="SIGMA70FCT"/>
</dbReference>
<dbReference type="NCBIfam" id="TIGR02937">
    <property type="entry name" value="sigma70-ECF"/>
    <property type="match status" value="1"/>
</dbReference>
<accession>A0ABP8V948</accession>
<dbReference type="InterPro" id="IPR012845">
    <property type="entry name" value="RNA_pol_sigma_FliA_WhiG"/>
</dbReference>
<dbReference type="RefSeq" id="WP_345198355.1">
    <property type="nucleotide sequence ID" value="NZ_BAABFL010000465.1"/>
</dbReference>
<evidence type="ECO:0000313" key="7">
    <source>
        <dbReference type="Proteomes" id="UP001500604"/>
    </source>
</evidence>
<dbReference type="NCBIfam" id="NF005413">
    <property type="entry name" value="PRK06986.1"/>
    <property type="match status" value="1"/>
</dbReference>
<dbReference type="NCBIfam" id="TIGR02479">
    <property type="entry name" value="FliA_WhiG"/>
    <property type="match status" value="1"/>
</dbReference>
<protein>
    <submittedName>
        <fullName evidence="6">RNA polymerase sigma factor FliA</fullName>
    </submittedName>
</protein>
<evidence type="ECO:0000313" key="6">
    <source>
        <dbReference type="EMBL" id="GAA4651891.1"/>
    </source>
</evidence>
<keyword evidence="7" id="KW-1185">Reference proteome</keyword>
<dbReference type="SUPFAM" id="SSF88659">
    <property type="entry name" value="Sigma3 and sigma4 domains of RNA polymerase sigma factors"/>
    <property type="match status" value="2"/>
</dbReference>
<reference evidence="7" key="1">
    <citation type="journal article" date="2019" name="Int. J. Syst. Evol. Microbiol.">
        <title>The Global Catalogue of Microorganisms (GCM) 10K type strain sequencing project: providing services to taxonomists for standard genome sequencing and annotation.</title>
        <authorList>
            <consortium name="The Broad Institute Genomics Platform"/>
            <consortium name="The Broad Institute Genome Sequencing Center for Infectious Disease"/>
            <person name="Wu L."/>
            <person name="Ma J."/>
        </authorList>
    </citation>
    <scope>NUCLEOTIDE SEQUENCE [LARGE SCALE GENOMIC DNA]</scope>
    <source>
        <strain evidence="7">JCM 17805</strain>
    </source>
</reference>
<evidence type="ECO:0000259" key="5">
    <source>
        <dbReference type="PROSITE" id="PS00716"/>
    </source>
</evidence>
<keyword evidence="2" id="KW-0731">Sigma factor</keyword>
<keyword evidence="1" id="KW-0805">Transcription regulation</keyword>
<comment type="caution">
    <text evidence="6">The sequence shown here is derived from an EMBL/GenBank/DDBJ whole genome shotgun (WGS) entry which is preliminary data.</text>
</comment>
<dbReference type="PANTHER" id="PTHR30385">
    <property type="entry name" value="SIGMA FACTOR F FLAGELLAR"/>
    <property type="match status" value="1"/>
</dbReference>
<dbReference type="InterPro" id="IPR013324">
    <property type="entry name" value="RNA_pol_sigma_r3/r4-like"/>
</dbReference>
<evidence type="ECO:0000256" key="1">
    <source>
        <dbReference type="ARBA" id="ARBA00023015"/>
    </source>
</evidence>
<dbReference type="InterPro" id="IPR007630">
    <property type="entry name" value="RNA_pol_sigma70_r4"/>
</dbReference>
<proteinExistence type="predicted"/>
<evidence type="ECO:0000256" key="4">
    <source>
        <dbReference type="ARBA" id="ARBA00023163"/>
    </source>
</evidence>
<dbReference type="Gene3D" id="1.10.1740.10">
    <property type="match status" value="1"/>
</dbReference>
<dbReference type="Proteomes" id="UP001500604">
    <property type="component" value="Unassembled WGS sequence"/>
</dbReference>
<sequence length="243" mass="27240">MNGTQQGAPLRYQTTQLSSTRQSHQITQWLPAVKRQARYVSDRLQADDMMDDLVQAGLSGLLEALQRYQPDAGVAFWGYALPRIRGAMIDEIRRQDWRPRGIGKMAGNISQVMVRLEQSLGRLPVEREIAEAMGMSLTDYQHCLNDIHMGQLEVLPQEPDEPASDTGCESVVSRRETEAQVTAAVSQLSVRERQLLSMYYGQELTMQEIASGLGITEARVSQIHKQCLLKLRILLNPGESAQC</sequence>
<name>A0ABP8V948_9GAMM</name>
<dbReference type="InterPro" id="IPR007624">
    <property type="entry name" value="RNA_pol_sigma70_r3"/>
</dbReference>
<dbReference type="InterPro" id="IPR014284">
    <property type="entry name" value="RNA_pol_sigma-70_dom"/>
</dbReference>
<organism evidence="6 7">
    <name type="scientific">Kistimonas scapharcae</name>
    <dbReference type="NCBI Taxonomy" id="1036133"/>
    <lineage>
        <taxon>Bacteria</taxon>
        <taxon>Pseudomonadati</taxon>
        <taxon>Pseudomonadota</taxon>
        <taxon>Gammaproteobacteria</taxon>
        <taxon>Oceanospirillales</taxon>
        <taxon>Endozoicomonadaceae</taxon>
        <taxon>Kistimonas</taxon>
    </lineage>
</organism>
<dbReference type="Pfam" id="PF04542">
    <property type="entry name" value="Sigma70_r2"/>
    <property type="match status" value="1"/>
</dbReference>
<keyword evidence="4" id="KW-0804">Transcription</keyword>
<dbReference type="PROSITE" id="PS00716">
    <property type="entry name" value="SIGMA70_2"/>
    <property type="match status" value="1"/>
</dbReference>
<dbReference type="InterPro" id="IPR007627">
    <property type="entry name" value="RNA_pol_sigma70_r2"/>
</dbReference>